<gene>
    <name evidence="4" type="ORF">SJAG_00215</name>
</gene>
<sequence length="151" mass="17509">MPSFLQFTFRKNVLCVFLVGFAPPLNFPVNDKIQHFCVFFVLTLVFYWIFDLSRRRAAQLTFIVCFLLGALGSEFIQSFLSYRTFDVYDIAADWVGSSVALMLDSLYHKRRLEKLRTLRYGPVPTEQDLEMQVAAAAEQEESEETTERPTD</sequence>
<reference evidence="4 5" key="1">
    <citation type="journal article" date="2011" name="Science">
        <title>Comparative functional genomics of the fission yeasts.</title>
        <authorList>
            <person name="Rhind N."/>
            <person name="Chen Z."/>
            <person name="Yassour M."/>
            <person name="Thompson D.A."/>
            <person name="Haas B.J."/>
            <person name="Habib N."/>
            <person name="Wapinski I."/>
            <person name="Roy S."/>
            <person name="Lin M.F."/>
            <person name="Heiman D.I."/>
            <person name="Young S.K."/>
            <person name="Furuya K."/>
            <person name="Guo Y."/>
            <person name="Pidoux A."/>
            <person name="Chen H.M."/>
            <person name="Robbertse B."/>
            <person name="Goldberg J.M."/>
            <person name="Aoki K."/>
            <person name="Bayne E.H."/>
            <person name="Berlin A.M."/>
            <person name="Desjardins C.A."/>
            <person name="Dobbs E."/>
            <person name="Dukaj L."/>
            <person name="Fan L."/>
            <person name="FitzGerald M.G."/>
            <person name="French C."/>
            <person name="Gujja S."/>
            <person name="Hansen K."/>
            <person name="Keifenheim D."/>
            <person name="Levin J.Z."/>
            <person name="Mosher R.A."/>
            <person name="Mueller C.A."/>
            <person name="Pfiffner J."/>
            <person name="Priest M."/>
            <person name="Russ C."/>
            <person name="Smialowska A."/>
            <person name="Swoboda P."/>
            <person name="Sykes S.M."/>
            <person name="Vaughn M."/>
            <person name="Vengrova S."/>
            <person name="Yoder R."/>
            <person name="Zeng Q."/>
            <person name="Allshire R."/>
            <person name="Baulcombe D."/>
            <person name="Birren B.W."/>
            <person name="Brown W."/>
            <person name="Ekwall K."/>
            <person name="Kellis M."/>
            <person name="Leatherwood J."/>
            <person name="Levin H."/>
            <person name="Margalit H."/>
            <person name="Martienssen R."/>
            <person name="Nieduszynski C.A."/>
            <person name="Spatafora J.W."/>
            <person name="Friedman N."/>
            <person name="Dalgaard J.Z."/>
            <person name="Baumann P."/>
            <person name="Niki H."/>
            <person name="Regev A."/>
            <person name="Nusbaum C."/>
        </authorList>
    </citation>
    <scope>NUCLEOTIDE SEQUENCE [LARGE SCALE GENOMIC DNA]</scope>
    <source>
        <strain evidence="5">yFS275 / FY16936</strain>
    </source>
</reference>
<evidence type="ECO:0000256" key="2">
    <source>
        <dbReference type="SAM" id="Phobius"/>
    </source>
</evidence>
<dbReference type="eggNOG" id="ENOG502S56A">
    <property type="taxonomic scope" value="Eukaryota"/>
</dbReference>
<dbReference type="PANTHER" id="PTHR28008:SF1">
    <property type="entry name" value="DOMAIN PROTEIN, PUTATIVE (AFU_ORTHOLOGUE AFUA_3G10980)-RELATED"/>
    <property type="match status" value="1"/>
</dbReference>
<dbReference type="RefSeq" id="XP_002171509.1">
    <property type="nucleotide sequence ID" value="XM_002171473.1"/>
</dbReference>
<keyword evidence="2" id="KW-0472">Membrane</keyword>
<feature type="domain" description="VanZ-like" evidence="3">
    <location>
        <begin position="32"/>
        <end position="103"/>
    </location>
</feature>
<evidence type="ECO:0000259" key="3">
    <source>
        <dbReference type="Pfam" id="PF04892"/>
    </source>
</evidence>
<dbReference type="VEuPathDB" id="FungiDB:SJAG_00215"/>
<name>B6JV15_SCHJY</name>
<keyword evidence="5" id="KW-1185">Reference proteome</keyword>
<feature type="transmembrane region" description="Helical" evidence="2">
    <location>
        <begin position="57"/>
        <end position="76"/>
    </location>
</feature>
<feature type="region of interest" description="Disordered" evidence="1">
    <location>
        <begin position="132"/>
        <end position="151"/>
    </location>
</feature>
<dbReference type="AlphaFoldDB" id="B6JV15"/>
<dbReference type="JaponicusDB" id="SJAG_00215"/>
<dbReference type="EMBL" id="KE651166">
    <property type="protein sequence ID" value="EEB05216.1"/>
    <property type="molecule type" value="Genomic_DNA"/>
</dbReference>
<organism evidence="4 5">
    <name type="scientific">Schizosaccharomyces japonicus (strain yFS275 / FY16936)</name>
    <name type="common">Fission yeast</name>
    <dbReference type="NCBI Taxonomy" id="402676"/>
    <lineage>
        <taxon>Eukaryota</taxon>
        <taxon>Fungi</taxon>
        <taxon>Dikarya</taxon>
        <taxon>Ascomycota</taxon>
        <taxon>Taphrinomycotina</taxon>
        <taxon>Schizosaccharomycetes</taxon>
        <taxon>Schizosaccharomycetales</taxon>
        <taxon>Schizosaccharomycetaceae</taxon>
        <taxon>Schizosaccharomyces</taxon>
    </lineage>
</organism>
<feature type="transmembrane region" description="Helical" evidence="2">
    <location>
        <begin position="12"/>
        <end position="27"/>
    </location>
</feature>
<dbReference type="OrthoDB" id="63581at2759"/>
<dbReference type="GeneID" id="7047802"/>
<feature type="transmembrane region" description="Helical" evidence="2">
    <location>
        <begin position="33"/>
        <end position="50"/>
    </location>
</feature>
<dbReference type="NCBIfam" id="NF037970">
    <property type="entry name" value="vanZ_1"/>
    <property type="match status" value="1"/>
</dbReference>
<keyword evidence="2" id="KW-0812">Transmembrane</keyword>
<evidence type="ECO:0000313" key="4">
    <source>
        <dbReference type="EMBL" id="EEB05216.1"/>
    </source>
</evidence>
<dbReference type="PANTHER" id="PTHR28008">
    <property type="entry name" value="DOMAIN PROTEIN, PUTATIVE (AFU_ORTHOLOGUE AFUA_3G10980)-RELATED"/>
    <property type="match status" value="1"/>
</dbReference>
<dbReference type="HOGENOM" id="CLU_096870_1_0_1"/>
<keyword evidence="2" id="KW-1133">Transmembrane helix</keyword>
<accession>B6JV15</accession>
<feature type="transmembrane region" description="Helical" evidence="2">
    <location>
        <begin position="88"/>
        <end position="107"/>
    </location>
</feature>
<dbReference type="Pfam" id="PF04892">
    <property type="entry name" value="VanZ"/>
    <property type="match status" value="1"/>
</dbReference>
<dbReference type="Proteomes" id="UP000001744">
    <property type="component" value="Unassembled WGS sequence"/>
</dbReference>
<protein>
    <submittedName>
        <fullName evidence="4">VanZ-like family protein</fullName>
    </submittedName>
</protein>
<evidence type="ECO:0000313" key="5">
    <source>
        <dbReference type="Proteomes" id="UP000001744"/>
    </source>
</evidence>
<dbReference type="InterPro" id="IPR006976">
    <property type="entry name" value="VanZ-like"/>
</dbReference>
<evidence type="ECO:0000256" key="1">
    <source>
        <dbReference type="SAM" id="MobiDB-lite"/>
    </source>
</evidence>
<proteinExistence type="predicted"/>